<dbReference type="InterPro" id="IPR020476">
    <property type="entry name" value="Nudix_hydrolase"/>
</dbReference>
<accession>A0A7K1V323</accession>
<dbReference type="RefSeq" id="WP_328602372.1">
    <property type="nucleotide sequence ID" value="NZ_WRPP01000005.1"/>
</dbReference>
<sequence length="131" mass="14559">MEEKHLVYCRIARAGTVLVIRRAPGVFLAGRWELPGGGVEPGEPHEEAAVREVGEETGLSVEVVGQRSAHSWMDVAGREMRIHATVYDVAEREMRTVALNPDEHDEHRWVTPEQAAALDLADHFRAALSNQ</sequence>
<keyword evidence="8" id="KW-1185">Reference proteome</keyword>
<protein>
    <submittedName>
        <fullName evidence="7">NUDIX domain-containing protein</fullName>
    </submittedName>
</protein>
<dbReference type="PROSITE" id="PS00893">
    <property type="entry name" value="NUDIX_BOX"/>
    <property type="match status" value="1"/>
</dbReference>
<dbReference type="PRINTS" id="PR00502">
    <property type="entry name" value="NUDIXFAMILY"/>
</dbReference>
<evidence type="ECO:0000256" key="5">
    <source>
        <dbReference type="RuleBase" id="RU003476"/>
    </source>
</evidence>
<dbReference type="Proteomes" id="UP000466794">
    <property type="component" value="Unassembled WGS sequence"/>
</dbReference>
<dbReference type="Gene3D" id="3.90.79.10">
    <property type="entry name" value="Nucleoside Triphosphate Pyrophosphohydrolase"/>
    <property type="match status" value="1"/>
</dbReference>
<evidence type="ECO:0000259" key="6">
    <source>
        <dbReference type="PROSITE" id="PS51462"/>
    </source>
</evidence>
<dbReference type="GO" id="GO:0016787">
    <property type="term" value="F:hydrolase activity"/>
    <property type="evidence" value="ECO:0007669"/>
    <property type="project" value="UniProtKB-KW"/>
</dbReference>
<evidence type="ECO:0000256" key="1">
    <source>
        <dbReference type="ARBA" id="ARBA00001946"/>
    </source>
</evidence>
<dbReference type="PANTHER" id="PTHR43046">
    <property type="entry name" value="GDP-MANNOSE MANNOSYL HYDROLASE"/>
    <property type="match status" value="1"/>
</dbReference>
<dbReference type="EMBL" id="WRPP01000005">
    <property type="protein sequence ID" value="MVU81026.1"/>
    <property type="molecule type" value="Genomic_DNA"/>
</dbReference>
<evidence type="ECO:0000256" key="2">
    <source>
        <dbReference type="ARBA" id="ARBA00005582"/>
    </source>
</evidence>
<dbReference type="InterPro" id="IPR015797">
    <property type="entry name" value="NUDIX_hydrolase-like_dom_sf"/>
</dbReference>
<comment type="similarity">
    <text evidence="2 5">Belongs to the Nudix hydrolase family.</text>
</comment>
<dbReference type="Pfam" id="PF00293">
    <property type="entry name" value="NUDIX"/>
    <property type="match status" value="1"/>
</dbReference>
<dbReference type="InterPro" id="IPR020084">
    <property type="entry name" value="NUDIX_hydrolase_CS"/>
</dbReference>
<reference evidence="7 8" key="1">
    <citation type="submission" date="2019-12" db="EMBL/GenBank/DDBJ databases">
        <title>Nocardia sp. nov. ET3-3 isolated from soil.</title>
        <authorList>
            <person name="Kanchanasin P."/>
            <person name="Tanasupawat S."/>
            <person name="Yuki M."/>
            <person name="Kudo T."/>
        </authorList>
    </citation>
    <scope>NUCLEOTIDE SEQUENCE [LARGE SCALE GENOMIC DNA]</scope>
    <source>
        <strain evidence="7 8">ET3-3</strain>
    </source>
</reference>
<dbReference type="SUPFAM" id="SSF55811">
    <property type="entry name" value="Nudix"/>
    <property type="match status" value="1"/>
</dbReference>
<dbReference type="PANTHER" id="PTHR43046:SF12">
    <property type="entry name" value="GDP-MANNOSE MANNOSYL HYDROLASE"/>
    <property type="match status" value="1"/>
</dbReference>
<comment type="caution">
    <text evidence="7">The sequence shown here is derived from an EMBL/GenBank/DDBJ whole genome shotgun (WGS) entry which is preliminary data.</text>
</comment>
<feature type="domain" description="Nudix hydrolase" evidence="6">
    <location>
        <begin position="2"/>
        <end position="131"/>
    </location>
</feature>
<gene>
    <name evidence="7" type="ORF">GPX89_27725</name>
</gene>
<keyword evidence="4" id="KW-0460">Magnesium</keyword>
<dbReference type="AlphaFoldDB" id="A0A7K1V323"/>
<dbReference type="InterPro" id="IPR000086">
    <property type="entry name" value="NUDIX_hydrolase_dom"/>
</dbReference>
<evidence type="ECO:0000256" key="4">
    <source>
        <dbReference type="ARBA" id="ARBA00022842"/>
    </source>
</evidence>
<evidence type="ECO:0000313" key="7">
    <source>
        <dbReference type="EMBL" id="MVU81026.1"/>
    </source>
</evidence>
<organism evidence="7 8">
    <name type="scientific">Nocardia terrae</name>
    <dbReference type="NCBI Taxonomy" id="2675851"/>
    <lineage>
        <taxon>Bacteria</taxon>
        <taxon>Bacillati</taxon>
        <taxon>Actinomycetota</taxon>
        <taxon>Actinomycetes</taxon>
        <taxon>Mycobacteriales</taxon>
        <taxon>Nocardiaceae</taxon>
        <taxon>Nocardia</taxon>
    </lineage>
</organism>
<comment type="cofactor">
    <cofactor evidence="1">
        <name>Mg(2+)</name>
        <dbReference type="ChEBI" id="CHEBI:18420"/>
    </cofactor>
</comment>
<name>A0A7K1V323_9NOCA</name>
<evidence type="ECO:0000256" key="3">
    <source>
        <dbReference type="ARBA" id="ARBA00022801"/>
    </source>
</evidence>
<evidence type="ECO:0000313" key="8">
    <source>
        <dbReference type="Proteomes" id="UP000466794"/>
    </source>
</evidence>
<proteinExistence type="inferred from homology"/>
<dbReference type="PROSITE" id="PS51462">
    <property type="entry name" value="NUDIX"/>
    <property type="match status" value="1"/>
</dbReference>
<keyword evidence="3 5" id="KW-0378">Hydrolase</keyword>